<evidence type="ECO:0000313" key="1">
    <source>
        <dbReference type="EMBL" id="KIM69994.1"/>
    </source>
</evidence>
<gene>
    <name evidence="1" type="ORF">SCLCIDRAFT_1207256</name>
</gene>
<evidence type="ECO:0000313" key="2">
    <source>
        <dbReference type="Proteomes" id="UP000053989"/>
    </source>
</evidence>
<organism evidence="1 2">
    <name type="scientific">Scleroderma citrinum Foug A</name>
    <dbReference type="NCBI Taxonomy" id="1036808"/>
    <lineage>
        <taxon>Eukaryota</taxon>
        <taxon>Fungi</taxon>
        <taxon>Dikarya</taxon>
        <taxon>Basidiomycota</taxon>
        <taxon>Agaricomycotina</taxon>
        <taxon>Agaricomycetes</taxon>
        <taxon>Agaricomycetidae</taxon>
        <taxon>Boletales</taxon>
        <taxon>Sclerodermatineae</taxon>
        <taxon>Sclerodermataceae</taxon>
        <taxon>Scleroderma</taxon>
    </lineage>
</organism>
<dbReference type="AlphaFoldDB" id="A0A0C3EP86"/>
<dbReference type="EMBL" id="KN822005">
    <property type="protein sequence ID" value="KIM69994.1"/>
    <property type="molecule type" value="Genomic_DNA"/>
</dbReference>
<proteinExistence type="predicted"/>
<sequence length="59" mass="6769">MITTRGNPLWEHLKDPALILPTDHEIHSTSITHLQSTKQHAISFYPLDPLVRQRATGRK</sequence>
<dbReference type="InParanoid" id="A0A0C3EP86"/>
<dbReference type="Proteomes" id="UP000053989">
    <property type="component" value="Unassembled WGS sequence"/>
</dbReference>
<name>A0A0C3EP86_9AGAM</name>
<reference evidence="2" key="2">
    <citation type="submission" date="2015-01" db="EMBL/GenBank/DDBJ databases">
        <title>Evolutionary Origins and Diversification of the Mycorrhizal Mutualists.</title>
        <authorList>
            <consortium name="DOE Joint Genome Institute"/>
            <consortium name="Mycorrhizal Genomics Consortium"/>
            <person name="Kohler A."/>
            <person name="Kuo A."/>
            <person name="Nagy L.G."/>
            <person name="Floudas D."/>
            <person name="Copeland A."/>
            <person name="Barry K.W."/>
            <person name="Cichocki N."/>
            <person name="Veneault-Fourrey C."/>
            <person name="LaButti K."/>
            <person name="Lindquist E.A."/>
            <person name="Lipzen A."/>
            <person name="Lundell T."/>
            <person name="Morin E."/>
            <person name="Murat C."/>
            <person name="Riley R."/>
            <person name="Ohm R."/>
            <person name="Sun H."/>
            <person name="Tunlid A."/>
            <person name="Henrissat B."/>
            <person name="Grigoriev I.V."/>
            <person name="Hibbett D.S."/>
            <person name="Martin F."/>
        </authorList>
    </citation>
    <scope>NUCLEOTIDE SEQUENCE [LARGE SCALE GENOMIC DNA]</scope>
    <source>
        <strain evidence="2">Foug A</strain>
    </source>
</reference>
<keyword evidence="2" id="KW-1185">Reference proteome</keyword>
<protein>
    <submittedName>
        <fullName evidence="1">Uncharacterized protein</fullName>
    </submittedName>
</protein>
<dbReference type="HOGENOM" id="CLU_2962192_0_0_1"/>
<reference evidence="1 2" key="1">
    <citation type="submission" date="2014-04" db="EMBL/GenBank/DDBJ databases">
        <authorList>
            <consortium name="DOE Joint Genome Institute"/>
            <person name="Kuo A."/>
            <person name="Kohler A."/>
            <person name="Nagy L.G."/>
            <person name="Floudas D."/>
            <person name="Copeland A."/>
            <person name="Barry K.W."/>
            <person name="Cichocki N."/>
            <person name="Veneault-Fourrey C."/>
            <person name="LaButti K."/>
            <person name="Lindquist E.A."/>
            <person name="Lipzen A."/>
            <person name="Lundell T."/>
            <person name="Morin E."/>
            <person name="Murat C."/>
            <person name="Sun H."/>
            <person name="Tunlid A."/>
            <person name="Henrissat B."/>
            <person name="Grigoriev I.V."/>
            <person name="Hibbett D.S."/>
            <person name="Martin F."/>
            <person name="Nordberg H.P."/>
            <person name="Cantor M.N."/>
            <person name="Hua S.X."/>
        </authorList>
    </citation>
    <scope>NUCLEOTIDE SEQUENCE [LARGE SCALE GENOMIC DNA]</scope>
    <source>
        <strain evidence="1 2">Foug A</strain>
    </source>
</reference>
<accession>A0A0C3EP86</accession>